<accession>A7A8N4</accession>
<evidence type="ECO:0000313" key="3">
    <source>
        <dbReference type="Proteomes" id="UP000003773"/>
    </source>
</evidence>
<gene>
    <name evidence="2" type="ORF">BIFADO_02226</name>
</gene>
<reference evidence="2 3" key="2">
    <citation type="submission" date="2007-05" db="EMBL/GenBank/DDBJ databases">
        <title>Draft genome sequence of Bifidobacterium adolescentis (L2-32).</title>
        <authorList>
            <person name="Sudarsanam P."/>
            <person name="Ley R."/>
            <person name="Guruge J."/>
            <person name="Turnbaugh P.J."/>
            <person name="Mahowald M."/>
            <person name="Liep D."/>
            <person name="Gordon J."/>
        </authorList>
    </citation>
    <scope>NUCLEOTIDE SEQUENCE [LARGE SCALE GENOMIC DNA]</scope>
    <source>
        <strain evidence="2 3">L2-32</strain>
    </source>
</reference>
<reference evidence="2 3" key="1">
    <citation type="submission" date="2007-04" db="EMBL/GenBank/DDBJ databases">
        <authorList>
            <person name="Fulton L."/>
            <person name="Clifton S."/>
            <person name="Fulton B."/>
            <person name="Xu J."/>
            <person name="Minx P."/>
            <person name="Pepin K.H."/>
            <person name="Johnson M."/>
            <person name="Thiruvilangam P."/>
            <person name="Bhonagiri V."/>
            <person name="Nash W.E."/>
            <person name="Mardis E.R."/>
            <person name="Wilson R.K."/>
        </authorList>
    </citation>
    <scope>NUCLEOTIDE SEQUENCE [LARGE SCALE GENOMIC DNA]</scope>
    <source>
        <strain evidence="2 3">L2-32</strain>
    </source>
</reference>
<proteinExistence type="predicted"/>
<feature type="transmembrane region" description="Helical" evidence="1">
    <location>
        <begin position="73"/>
        <end position="93"/>
    </location>
</feature>
<evidence type="ECO:0000313" key="2">
    <source>
        <dbReference type="EMBL" id="EDN82099.1"/>
    </source>
</evidence>
<evidence type="ECO:0000256" key="1">
    <source>
        <dbReference type="SAM" id="Phobius"/>
    </source>
</evidence>
<dbReference type="AlphaFoldDB" id="A7A8N4"/>
<dbReference type="EMBL" id="AAXD02000074">
    <property type="protein sequence ID" value="EDN82099.1"/>
    <property type="molecule type" value="Genomic_DNA"/>
</dbReference>
<protein>
    <submittedName>
        <fullName evidence="2">Uncharacterized protein</fullName>
    </submittedName>
</protein>
<keyword evidence="1" id="KW-1133">Transmembrane helix</keyword>
<dbReference type="HOGENOM" id="CLU_081212_0_0_11"/>
<dbReference type="Proteomes" id="UP000003773">
    <property type="component" value="Unassembled WGS sequence"/>
</dbReference>
<organism evidence="2 3">
    <name type="scientific">Bifidobacterium adolescentis L2-32</name>
    <dbReference type="NCBI Taxonomy" id="411481"/>
    <lineage>
        <taxon>Bacteria</taxon>
        <taxon>Bacillati</taxon>
        <taxon>Actinomycetota</taxon>
        <taxon>Actinomycetes</taxon>
        <taxon>Bifidobacteriales</taxon>
        <taxon>Bifidobacteriaceae</taxon>
        <taxon>Bifidobacterium</taxon>
    </lineage>
</organism>
<keyword evidence="1" id="KW-0472">Membrane</keyword>
<name>A7A8N4_BIFAD</name>
<comment type="caution">
    <text evidence="2">The sequence shown here is derived from an EMBL/GenBank/DDBJ whole genome shotgun (WGS) entry which is preliminary data.</text>
</comment>
<sequence>MAFRRGERGKCNEPVDDAGEHLVPHTHIGYAARDGRSWGSRLGDKAGHGGLTAASFVRGLMTMSRKTGMRGKAIAVICCLALLVGCTGCGALKEGLRRERQSQQGQSSQQGERIASSLKDYARSLLDSDGGKISDQQKSALEKAASGGKVSQADYERAWADYKQCIIDKGYAEPTFDKYDNGIYALPSYNTDGASKEAIRKLNDDLTSCSMLHVTDINTVYRLQLGNPKLLLNDKEVAADCLRKEGIKPKDYIADKLEKDLESGESAGLRDNRKALTCLVTAGVNVTASDETVWYPLK</sequence>
<keyword evidence="1" id="KW-0812">Transmembrane</keyword>